<dbReference type="EMBL" id="JBDKWZ010000019">
    <property type="protein sequence ID" value="MEN7551110.1"/>
    <property type="molecule type" value="Genomic_DNA"/>
</dbReference>
<accession>A0AAW9S7D8</accession>
<protein>
    <submittedName>
        <fullName evidence="2">DUF983 domain-containing protein</fullName>
    </submittedName>
</protein>
<keyword evidence="1" id="KW-1133">Transmembrane helix</keyword>
<dbReference type="Pfam" id="PF06170">
    <property type="entry name" value="DUF983"/>
    <property type="match status" value="1"/>
</dbReference>
<dbReference type="Proteomes" id="UP001403385">
    <property type="component" value="Unassembled WGS sequence"/>
</dbReference>
<keyword evidence="1" id="KW-0472">Membrane</keyword>
<feature type="transmembrane region" description="Helical" evidence="1">
    <location>
        <begin position="58"/>
        <end position="79"/>
    </location>
</feature>
<evidence type="ECO:0000313" key="3">
    <source>
        <dbReference type="Proteomes" id="UP001403385"/>
    </source>
</evidence>
<organism evidence="2 3">
    <name type="scientific">Rapidithrix thailandica</name>
    <dbReference type="NCBI Taxonomy" id="413964"/>
    <lineage>
        <taxon>Bacteria</taxon>
        <taxon>Pseudomonadati</taxon>
        <taxon>Bacteroidota</taxon>
        <taxon>Cytophagia</taxon>
        <taxon>Cytophagales</taxon>
        <taxon>Flammeovirgaceae</taxon>
        <taxon>Rapidithrix</taxon>
    </lineage>
</organism>
<sequence length="135" mass="15153">MSVSIKAMWSLRCPQCRKGKMFQHSGLNIGKFIKMNKSCPKCGCNFEPEPGFYFGAMYFSYGINMAIMISCAVATYVLINPESTVVWILSAMIPCLMLVPFTFRFSRALMLHLFGGASYKPGAIEKHQSEQNSLK</sequence>
<gene>
    <name evidence="2" type="ORF">AAG747_24525</name>
</gene>
<evidence type="ECO:0000256" key="1">
    <source>
        <dbReference type="SAM" id="Phobius"/>
    </source>
</evidence>
<feature type="transmembrane region" description="Helical" evidence="1">
    <location>
        <begin position="85"/>
        <end position="103"/>
    </location>
</feature>
<dbReference type="InterPro" id="IPR009325">
    <property type="entry name" value="DUF983"/>
</dbReference>
<dbReference type="AlphaFoldDB" id="A0AAW9S7D8"/>
<comment type="caution">
    <text evidence="2">The sequence shown here is derived from an EMBL/GenBank/DDBJ whole genome shotgun (WGS) entry which is preliminary data.</text>
</comment>
<keyword evidence="3" id="KW-1185">Reference proteome</keyword>
<evidence type="ECO:0000313" key="2">
    <source>
        <dbReference type="EMBL" id="MEN7551110.1"/>
    </source>
</evidence>
<name>A0AAW9S7D8_9BACT</name>
<dbReference type="RefSeq" id="WP_346823892.1">
    <property type="nucleotide sequence ID" value="NZ_JBDKWZ010000019.1"/>
</dbReference>
<proteinExistence type="predicted"/>
<keyword evidence="1" id="KW-0812">Transmembrane</keyword>
<reference evidence="2 3" key="1">
    <citation type="submission" date="2024-04" db="EMBL/GenBank/DDBJ databases">
        <title>Novel genus in family Flammeovirgaceae.</title>
        <authorList>
            <person name="Nguyen T.H."/>
            <person name="Vuong T.Q."/>
            <person name="Le H."/>
            <person name="Kim S.-G."/>
        </authorList>
    </citation>
    <scope>NUCLEOTIDE SEQUENCE [LARGE SCALE GENOMIC DNA]</scope>
    <source>
        <strain evidence="2 3">JCM 23209</strain>
    </source>
</reference>